<dbReference type="AlphaFoldDB" id="A0A7U2QUA0"/>
<feature type="transmembrane region" description="Helical" evidence="1">
    <location>
        <begin position="119"/>
        <end position="139"/>
    </location>
</feature>
<protein>
    <submittedName>
        <fullName evidence="2">Uncharacterized protein</fullName>
    </submittedName>
</protein>
<gene>
    <name evidence="2" type="ORF">F9C07_2210849</name>
</gene>
<keyword evidence="1" id="KW-0472">Membrane</keyword>
<evidence type="ECO:0000313" key="2">
    <source>
        <dbReference type="EMBL" id="QRD85166.1"/>
    </source>
</evidence>
<accession>A0A7U2QUA0</accession>
<dbReference type="VEuPathDB" id="FungiDB:F9C07_2210849"/>
<dbReference type="Proteomes" id="UP000596276">
    <property type="component" value="Chromosome 3"/>
</dbReference>
<dbReference type="VEuPathDB" id="FungiDB:AFLA_006404"/>
<evidence type="ECO:0000313" key="3">
    <source>
        <dbReference type="Proteomes" id="UP000596276"/>
    </source>
</evidence>
<keyword evidence="1" id="KW-0812">Transmembrane</keyword>
<keyword evidence="1" id="KW-1133">Transmembrane helix</keyword>
<keyword evidence="3" id="KW-1185">Reference proteome</keyword>
<reference evidence="3" key="1">
    <citation type="journal article" date="2021" name="G3 (Bethesda)">
        <title>Chromosome assembled and annotated genome sequence of Aspergillus flavus NRRL 3357.</title>
        <authorList>
            <person name="Skerker J.M."/>
            <person name="Pianalto K.M."/>
            <person name="Mondo S.J."/>
            <person name="Yang K."/>
            <person name="Arkin A.P."/>
            <person name="Keller N.P."/>
            <person name="Grigoriev I.V."/>
            <person name="Louise Glass N.L."/>
        </authorList>
    </citation>
    <scope>NUCLEOTIDE SEQUENCE [LARGE SCALE GENOMIC DNA]</scope>
    <source>
        <strain evidence="3">ATCC 200026 / FGSC A1120 / IAM 13836 / NRRL 3357 / JCM 12722 / SRRC 167</strain>
    </source>
</reference>
<dbReference type="EMBL" id="CP044620">
    <property type="protein sequence ID" value="QRD85166.1"/>
    <property type="molecule type" value="Genomic_DNA"/>
</dbReference>
<organism evidence="2 3">
    <name type="scientific">Aspergillus flavus (strain ATCC 200026 / FGSC A1120 / IAM 13836 / NRRL 3357 / JCM 12722 / SRRC 167)</name>
    <dbReference type="NCBI Taxonomy" id="332952"/>
    <lineage>
        <taxon>Eukaryota</taxon>
        <taxon>Fungi</taxon>
        <taxon>Dikarya</taxon>
        <taxon>Ascomycota</taxon>
        <taxon>Pezizomycotina</taxon>
        <taxon>Eurotiomycetes</taxon>
        <taxon>Eurotiomycetidae</taxon>
        <taxon>Eurotiales</taxon>
        <taxon>Aspergillaceae</taxon>
        <taxon>Aspergillus</taxon>
        <taxon>Aspergillus subgen. Circumdati</taxon>
    </lineage>
</organism>
<proteinExistence type="predicted"/>
<evidence type="ECO:0000256" key="1">
    <source>
        <dbReference type="SAM" id="Phobius"/>
    </source>
</evidence>
<name>A0A7U2QUA0_ASPFN</name>
<sequence length="340" mass="38369">MCRLTQNREFEAIKNCRPYQHGWLGVMQEGTEYKMVESGVVFSMTSLTPIVIAFEHRSDSQSSPTLRQAKIILPHQSISKHCGKTANSSESVTVVYIIFRYTKRDNSTMAKDDNDGNGSLIVGMIILGAAVCVMIYCGIRQMLEDLPRYVVRDRTPEQISYMRDVRQRNLHQAWWSYGRAVLPADLRNRAYIEKMPYKRSHDQFEGPNPGVGKEIWAITNAASVRRSAPAAVPLILLHAWDPLDEFLAPCPPFQQWYRVYSAGAGSEYPFRNMDYTMLGVLGHAYVQLALRAENTDVLRSVLRQVGSTPTTDPTTLLICPIFTLGTATTVHHIHSRTVMG</sequence>